<feature type="region of interest" description="Disordered" evidence="1">
    <location>
        <begin position="1"/>
        <end position="37"/>
    </location>
</feature>
<dbReference type="EMBL" id="BPVZ01000045">
    <property type="protein sequence ID" value="GKV16169.1"/>
    <property type="molecule type" value="Genomic_DNA"/>
</dbReference>
<evidence type="ECO:0000256" key="1">
    <source>
        <dbReference type="SAM" id="MobiDB-lite"/>
    </source>
</evidence>
<evidence type="ECO:0000313" key="3">
    <source>
        <dbReference type="Proteomes" id="UP001054252"/>
    </source>
</evidence>
<accession>A0AAV5JXQ6</accession>
<reference evidence="2 3" key="1">
    <citation type="journal article" date="2021" name="Commun. Biol.">
        <title>The genome of Shorea leprosula (Dipterocarpaceae) highlights the ecological relevance of drought in aseasonal tropical rainforests.</title>
        <authorList>
            <person name="Ng K.K.S."/>
            <person name="Kobayashi M.J."/>
            <person name="Fawcett J.A."/>
            <person name="Hatakeyama M."/>
            <person name="Paape T."/>
            <person name="Ng C.H."/>
            <person name="Ang C.C."/>
            <person name="Tnah L.H."/>
            <person name="Lee C.T."/>
            <person name="Nishiyama T."/>
            <person name="Sese J."/>
            <person name="O'Brien M.J."/>
            <person name="Copetti D."/>
            <person name="Mohd Noor M.I."/>
            <person name="Ong R.C."/>
            <person name="Putra M."/>
            <person name="Sireger I.Z."/>
            <person name="Indrioko S."/>
            <person name="Kosugi Y."/>
            <person name="Izuno A."/>
            <person name="Isagi Y."/>
            <person name="Lee S.L."/>
            <person name="Shimizu K.K."/>
        </authorList>
    </citation>
    <scope>NUCLEOTIDE SEQUENCE [LARGE SCALE GENOMIC DNA]</scope>
    <source>
        <strain evidence="2">214</strain>
    </source>
</reference>
<evidence type="ECO:0000313" key="2">
    <source>
        <dbReference type="EMBL" id="GKV16169.1"/>
    </source>
</evidence>
<feature type="compositionally biased region" description="Polar residues" evidence="1">
    <location>
        <begin position="1"/>
        <end position="17"/>
    </location>
</feature>
<proteinExistence type="predicted"/>
<dbReference type="Proteomes" id="UP001054252">
    <property type="component" value="Unassembled WGS sequence"/>
</dbReference>
<organism evidence="2 3">
    <name type="scientific">Rubroshorea leprosula</name>
    <dbReference type="NCBI Taxonomy" id="152421"/>
    <lineage>
        <taxon>Eukaryota</taxon>
        <taxon>Viridiplantae</taxon>
        <taxon>Streptophyta</taxon>
        <taxon>Embryophyta</taxon>
        <taxon>Tracheophyta</taxon>
        <taxon>Spermatophyta</taxon>
        <taxon>Magnoliopsida</taxon>
        <taxon>eudicotyledons</taxon>
        <taxon>Gunneridae</taxon>
        <taxon>Pentapetalae</taxon>
        <taxon>rosids</taxon>
        <taxon>malvids</taxon>
        <taxon>Malvales</taxon>
        <taxon>Dipterocarpaceae</taxon>
        <taxon>Rubroshorea</taxon>
    </lineage>
</organism>
<protein>
    <submittedName>
        <fullName evidence="2">Uncharacterized protein</fullName>
    </submittedName>
</protein>
<name>A0AAV5JXQ6_9ROSI</name>
<dbReference type="AlphaFoldDB" id="A0AAV5JXQ6"/>
<sequence length="37" mass="4173">MSRQAQITPASSRISQPQRRKRGAFDSAVFRQNGAHM</sequence>
<gene>
    <name evidence="2" type="ORF">SLEP1_g26851</name>
</gene>
<keyword evidence="3" id="KW-1185">Reference proteome</keyword>
<comment type="caution">
    <text evidence="2">The sequence shown here is derived from an EMBL/GenBank/DDBJ whole genome shotgun (WGS) entry which is preliminary data.</text>
</comment>